<dbReference type="CDD" id="cd14831">
    <property type="entry name" value="AP1_sigma"/>
    <property type="match status" value="1"/>
</dbReference>
<dbReference type="InterPro" id="IPR044733">
    <property type="entry name" value="AP1_sigma"/>
</dbReference>
<evidence type="ECO:0000256" key="1">
    <source>
        <dbReference type="ARBA" id="ARBA00004555"/>
    </source>
</evidence>
<name>A0A7R8CS72_LEPSM</name>
<keyword evidence="7 9" id="KW-0472">Membrane</keyword>
<keyword evidence="5 9" id="KW-0653">Protein transport</keyword>
<evidence type="ECO:0000313" key="12">
    <source>
        <dbReference type="Proteomes" id="UP000675881"/>
    </source>
</evidence>
<evidence type="ECO:0000256" key="9">
    <source>
        <dbReference type="PIRNR" id="PIRNR015588"/>
    </source>
</evidence>
<dbReference type="InterPro" id="IPR000804">
    <property type="entry name" value="Clathrin_sm-chain_CS"/>
</dbReference>
<proteinExistence type="inferred from homology"/>
<dbReference type="InterPro" id="IPR022775">
    <property type="entry name" value="AP_mu_sigma_su"/>
</dbReference>
<keyword evidence="12" id="KW-1185">Reference proteome</keyword>
<accession>A0A7R8CS72</accession>
<dbReference type="InterPro" id="IPR011012">
    <property type="entry name" value="Longin-like_dom_sf"/>
</dbReference>
<evidence type="ECO:0000256" key="8">
    <source>
        <dbReference type="ARBA" id="ARBA00023329"/>
    </source>
</evidence>
<dbReference type="GO" id="GO:0030121">
    <property type="term" value="C:AP-1 adaptor complex"/>
    <property type="evidence" value="ECO:0007669"/>
    <property type="project" value="InterPro"/>
</dbReference>
<evidence type="ECO:0000256" key="4">
    <source>
        <dbReference type="ARBA" id="ARBA00022448"/>
    </source>
</evidence>
<feature type="domain" description="AP complex mu/sigma subunit" evidence="10">
    <location>
        <begin position="18"/>
        <end position="162"/>
    </location>
</feature>
<dbReference type="PANTHER" id="PTHR11753">
    <property type="entry name" value="ADAPTOR COMPLEXES SMALL SUBUNIT FAMILY"/>
    <property type="match status" value="1"/>
</dbReference>
<evidence type="ECO:0000259" key="10">
    <source>
        <dbReference type="Pfam" id="PF01217"/>
    </source>
</evidence>
<gene>
    <name evidence="11" type="ORF">LSAA_8802</name>
</gene>
<dbReference type="GO" id="GO:0005829">
    <property type="term" value="C:cytosol"/>
    <property type="evidence" value="ECO:0007669"/>
    <property type="project" value="GOC"/>
</dbReference>
<evidence type="ECO:0000256" key="3">
    <source>
        <dbReference type="ARBA" id="ARBA00006972"/>
    </source>
</evidence>
<dbReference type="SUPFAM" id="SSF64356">
    <property type="entry name" value="SNARE-like"/>
    <property type="match status" value="1"/>
</dbReference>
<organism evidence="11 12">
    <name type="scientific">Lepeophtheirus salmonis</name>
    <name type="common">Salmon louse</name>
    <name type="synonym">Caligus salmonis</name>
    <dbReference type="NCBI Taxonomy" id="72036"/>
    <lineage>
        <taxon>Eukaryota</taxon>
        <taxon>Metazoa</taxon>
        <taxon>Ecdysozoa</taxon>
        <taxon>Arthropoda</taxon>
        <taxon>Crustacea</taxon>
        <taxon>Multicrustacea</taxon>
        <taxon>Hexanauplia</taxon>
        <taxon>Copepoda</taxon>
        <taxon>Siphonostomatoida</taxon>
        <taxon>Caligidae</taxon>
        <taxon>Lepeophtheirus</taxon>
    </lineage>
</organism>
<sequence>MPVNAESKTRDILIFPSMIHLVTLFSRQGKVRLCKFYNANLAKSEKDKTKIIKEMISNILSRTASMSCFIEWRDHTIVYKRYASLYFLFVVDKYGVDNELIILELIHRYVEVLDQYFGAVCELDIIYNFEKAHFLLDEMIMSGEIMEPSRKAVVKYVHFSDQFQEDEILFHAVSETSTL</sequence>
<dbReference type="Pfam" id="PF01217">
    <property type="entry name" value="Clat_adaptor_s"/>
    <property type="match status" value="1"/>
</dbReference>
<protein>
    <recommendedName>
        <fullName evidence="9">AP complex subunit sigma</fullName>
    </recommendedName>
</protein>
<reference evidence="11" key="1">
    <citation type="submission" date="2021-02" db="EMBL/GenBank/DDBJ databases">
        <authorList>
            <person name="Bekaert M."/>
        </authorList>
    </citation>
    <scope>NUCLEOTIDE SEQUENCE</scope>
    <source>
        <strain evidence="11">IoA-00</strain>
    </source>
</reference>
<evidence type="ECO:0000256" key="6">
    <source>
        <dbReference type="ARBA" id="ARBA00023034"/>
    </source>
</evidence>
<evidence type="ECO:0000313" key="11">
    <source>
        <dbReference type="EMBL" id="CAF2913460.1"/>
    </source>
</evidence>
<dbReference type="Gene3D" id="3.30.450.60">
    <property type="match status" value="1"/>
</dbReference>
<dbReference type="PROSITE" id="PS00989">
    <property type="entry name" value="CLAT_ADAPTOR_S"/>
    <property type="match status" value="1"/>
</dbReference>
<keyword evidence="8" id="KW-0968">Cytoplasmic vesicle</keyword>
<dbReference type="AlphaFoldDB" id="A0A7R8CS72"/>
<evidence type="ECO:0000256" key="2">
    <source>
        <dbReference type="ARBA" id="ARBA00004640"/>
    </source>
</evidence>
<evidence type="ECO:0000256" key="7">
    <source>
        <dbReference type="ARBA" id="ARBA00023136"/>
    </source>
</evidence>
<dbReference type="EMBL" id="HG994583">
    <property type="protein sequence ID" value="CAF2913460.1"/>
    <property type="molecule type" value="Genomic_DNA"/>
</dbReference>
<dbReference type="OrthoDB" id="371463at2759"/>
<dbReference type="GO" id="GO:0035615">
    <property type="term" value="F:clathrin adaptor activity"/>
    <property type="evidence" value="ECO:0007669"/>
    <property type="project" value="InterPro"/>
</dbReference>
<comment type="similarity">
    <text evidence="3 9">Belongs to the adaptor complexes small subunit family.</text>
</comment>
<dbReference type="Proteomes" id="UP000675881">
    <property type="component" value="Chromosome 4"/>
</dbReference>
<dbReference type="PIRSF" id="PIRSF015588">
    <property type="entry name" value="AP_complex_sigma"/>
    <property type="match status" value="1"/>
</dbReference>
<dbReference type="GO" id="GO:0006886">
    <property type="term" value="P:intracellular protein transport"/>
    <property type="evidence" value="ECO:0007669"/>
    <property type="project" value="UniProtKB-UniRule"/>
</dbReference>
<evidence type="ECO:0000256" key="5">
    <source>
        <dbReference type="ARBA" id="ARBA00022927"/>
    </source>
</evidence>
<keyword evidence="6" id="KW-0333">Golgi apparatus</keyword>
<dbReference type="GO" id="GO:0016482">
    <property type="term" value="P:cytosolic transport"/>
    <property type="evidence" value="ECO:0007669"/>
    <property type="project" value="UniProtKB-ARBA"/>
</dbReference>
<dbReference type="FunFam" id="3.30.450.60:FF:000007">
    <property type="entry name" value="AP complex subunit sigma"/>
    <property type="match status" value="1"/>
</dbReference>
<dbReference type="InterPro" id="IPR016635">
    <property type="entry name" value="AP_complex_ssu"/>
</dbReference>
<comment type="subcellular location">
    <subcellularLocation>
        <location evidence="2">Cytoplasmic vesicle</location>
        <location evidence="2">Clathrin-coated vesicle membrane</location>
    </subcellularLocation>
    <subcellularLocation>
        <location evidence="1">Golgi apparatus</location>
    </subcellularLocation>
</comment>
<keyword evidence="4 9" id="KW-0813">Transport</keyword>